<accession>A0A0H4J215</accession>
<protein>
    <submittedName>
        <fullName evidence="1">Uncharacterized protein</fullName>
    </submittedName>
</protein>
<dbReference type="RefSeq" id="YP_009225478.1">
    <property type="nucleotide sequence ID" value="NC_029094.1"/>
</dbReference>
<dbReference type="Proteomes" id="UP000202763">
    <property type="component" value="Segment"/>
</dbReference>
<sequence length="62" mass="7187">MEDNLVENNYPLFKVTYTVDGEQFEKEIVAKGVDRVKQNVYISCKEDNPLAEVVILRVELIK</sequence>
<dbReference type="EMBL" id="KR534323">
    <property type="protein sequence ID" value="AKO60945.1"/>
    <property type="molecule type" value="Genomic_DNA"/>
</dbReference>
<organism evidence="1 2">
    <name type="scientific">Pseudoalteromonas phage H101</name>
    <dbReference type="NCBI Taxonomy" id="1654919"/>
    <lineage>
        <taxon>Viruses</taxon>
        <taxon>Duplodnaviria</taxon>
        <taxon>Heunggongvirae</taxon>
        <taxon>Uroviricota</taxon>
        <taxon>Caudoviricetes</taxon>
        <taxon>Shandongvirus</taxon>
        <taxon>Shandongvirus H101</taxon>
    </lineage>
</organism>
<evidence type="ECO:0000313" key="1">
    <source>
        <dbReference type="EMBL" id="AKO60945.1"/>
    </source>
</evidence>
<dbReference type="GeneID" id="26796539"/>
<dbReference type="KEGG" id="vg:26796539"/>
<evidence type="ECO:0000313" key="2">
    <source>
        <dbReference type="Proteomes" id="UP000202763"/>
    </source>
</evidence>
<keyword evidence="2" id="KW-1185">Reference proteome</keyword>
<reference evidence="1 2" key="1">
    <citation type="submission" date="2015-05" db="EMBL/GenBank/DDBJ databases">
        <authorList>
            <person name="Wang D.B."/>
            <person name="Wang M."/>
        </authorList>
    </citation>
    <scope>NUCLEOTIDE SEQUENCE [LARGE SCALE GENOMIC DNA]</scope>
</reference>
<proteinExistence type="predicted"/>
<name>A0A0H4J215_9CAUD</name>